<feature type="binding site" evidence="23">
    <location>
        <position position="175"/>
    </location>
    <ligand>
        <name>substrate</name>
    </ligand>
</feature>
<keyword evidence="13" id="KW-1015">Disulfide bond</keyword>
<dbReference type="PANTHER" id="PTHR46032">
    <property type="entry name" value="ALPHA-2,3-SIALYLTRANSFERASE ST3GAL I ISOFORM X1"/>
    <property type="match status" value="1"/>
</dbReference>
<keyword evidence="8" id="KW-0812">Transmembrane</keyword>
<evidence type="ECO:0000256" key="20">
    <source>
        <dbReference type="ARBA" id="ARBA00042448"/>
    </source>
</evidence>
<evidence type="ECO:0000256" key="11">
    <source>
        <dbReference type="ARBA" id="ARBA00023034"/>
    </source>
</evidence>
<evidence type="ECO:0000256" key="13">
    <source>
        <dbReference type="ARBA" id="ARBA00023157"/>
    </source>
</evidence>
<keyword evidence="12" id="KW-0472">Membrane</keyword>
<feature type="binding site" evidence="23">
    <location>
        <position position="244"/>
    </location>
    <ligand>
        <name>substrate</name>
    </ligand>
</feature>
<evidence type="ECO:0000256" key="14">
    <source>
        <dbReference type="ARBA" id="ARBA00023180"/>
    </source>
</evidence>
<keyword evidence="6" id="KW-0328">Glycosyltransferase</keyword>
<comment type="similarity">
    <text evidence="4">Belongs to the glycosyltransferase 29 family.</text>
</comment>
<evidence type="ECO:0000256" key="12">
    <source>
        <dbReference type="ARBA" id="ARBA00023136"/>
    </source>
</evidence>
<evidence type="ECO:0000256" key="2">
    <source>
        <dbReference type="ARBA" id="ARBA00004613"/>
    </source>
</evidence>
<sequence length="283" mass="33159">MRICFLIRLNRISIYKHLAVHMRSKWRVLAFLLSNYKLSEDTFNWWKDLQEEKRSFSTYCKTVDRVFQIFPSSPRFMEPNAQVRRNCAVVGNSANLNGSHYGPIIDFHNVIIRINHGQIKGYESDVGKRTTHRIMYPESATDLDNTTRLVLFPFKIQDLEWLIEALTTGFSAKPYEPIKSNIEANKSLVMVMNPTFMRYVHEVWLENKGEYPSTGFMAVVLALHLCDVIDVFGFGADKDGNWSHYWEELEDKNFKTGIHSGIEEYNIIQWLADRQKLRFYKGL</sequence>
<evidence type="ECO:0000256" key="8">
    <source>
        <dbReference type="ARBA" id="ARBA00022692"/>
    </source>
</evidence>
<dbReference type="FunFam" id="3.90.1480.20:FF:000015">
    <property type="entry name" value="Lactosylceramide alpha-2,3-sialyltransferase"/>
    <property type="match status" value="1"/>
</dbReference>
<keyword evidence="11" id="KW-0333">Golgi apparatus</keyword>
<feature type="binding site" evidence="23">
    <location>
        <position position="211"/>
    </location>
    <ligand>
        <name>substrate</name>
    </ligand>
</feature>
<feature type="binding site" evidence="23">
    <location>
        <position position="215"/>
    </location>
    <ligand>
        <name>substrate</name>
    </ligand>
</feature>
<dbReference type="GO" id="GO:0003836">
    <property type="term" value="F:beta-galactoside (CMP) alpha-2,3-sialyltransferase activity"/>
    <property type="evidence" value="ECO:0007669"/>
    <property type="project" value="UniProtKB-EC"/>
</dbReference>
<dbReference type="Gene3D" id="3.90.1480.20">
    <property type="entry name" value="Glycosyl transferase family 29"/>
    <property type="match status" value="1"/>
</dbReference>
<dbReference type="InterPro" id="IPR038578">
    <property type="entry name" value="GT29-like_sf"/>
</dbReference>
<feature type="disulfide bond" evidence="24">
    <location>
        <begin position="87"/>
        <end position="226"/>
    </location>
</feature>
<evidence type="ECO:0000256" key="10">
    <source>
        <dbReference type="ARBA" id="ARBA00022989"/>
    </source>
</evidence>
<keyword evidence="14" id="KW-0325">Glycoprotein</keyword>
<feature type="binding site" evidence="23">
    <location>
        <position position="235"/>
    </location>
    <ligand>
        <name>substrate</name>
    </ligand>
</feature>
<gene>
    <name evidence="25" type="ORF">Q5P01_018014</name>
</gene>
<dbReference type="InterPro" id="IPR051757">
    <property type="entry name" value="Beta-gal_alpha2-3_sialyltrans"/>
</dbReference>
<keyword evidence="10" id="KW-1133">Transmembrane helix</keyword>
<dbReference type="GO" id="GO:0097503">
    <property type="term" value="P:sialylation"/>
    <property type="evidence" value="ECO:0007669"/>
    <property type="project" value="TreeGrafter"/>
</dbReference>
<dbReference type="Pfam" id="PF00777">
    <property type="entry name" value="Glyco_transf_29"/>
    <property type="match status" value="1"/>
</dbReference>
<dbReference type="PIRSF" id="PIRSF005557">
    <property type="entry name" value="Sialyl_trans"/>
    <property type="match status" value="1"/>
</dbReference>
<feature type="binding site" evidence="23">
    <location>
        <position position="115"/>
    </location>
    <ligand>
        <name>substrate</name>
    </ligand>
</feature>
<feature type="binding site" evidence="23">
    <location>
        <position position="92"/>
    </location>
    <ligand>
        <name>substrate</name>
    </ligand>
</feature>
<accession>A0AA88M733</accession>
<evidence type="ECO:0000256" key="17">
    <source>
        <dbReference type="ARBA" id="ARBA00041507"/>
    </source>
</evidence>
<protein>
    <recommendedName>
        <fullName evidence="16">CMP-N-acetylneuraminate-beta-galactosamide-alpha-2,3-sialyltransferase 1</fullName>
        <ecNumber evidence="15">2.4.3.4</ecNumber>
    </recommendedName>
    <alternativeName>
        <fullName evidence="22">Gal-NAc6S</fullName>
    </alternativeName>
    <alternativeName>
        <fullName evidence="20">Gal-beta-1,3-GalNAc-alpha-2,3-sialyltransferase</fullName>
    </alternativeName>
    <alternativeName>
        <fullName evidence="18">ST3Gal I</fullName>
    </alternativeName>
    <alternativeName>
        <fullName evidence="19">ST3GalA.1</fullName>
    </alternativeName>
    <alternativeName>
        <fullName evidence="17">ST3O</fullName>
    </alternativeName>
    <alternativeName>
        <fullName evidence="21">Sialyltransferase 4A</fullName>
    </alternativeName>
</protein>
<evidence type="ECO:0000313" key="25">
    <source>
        <dbReference type="EMBL" id="KAK2830083.1"/>
    </source>
</evidence>
<dbReference type="InterPro" id="IPR001675">
    <property type="entry name" value="Glyco_trans_29"/>
</dbReference>
<dbReference type="GO" id="GO:0005576">
    <property type="term" value="C:extracellular region"/>
    <property type="evidence" value="ECO:0007669"/>
    <property type="project" value="UniProtKB-SubCell"/>
</dbReference>
<evidence type="ECO:0000256" key="1">
    <source>
        <dbReference type="ARBA" id="ARBA00004447"/>
    </source>
</evidence>
<evidence type="ECO:0000256" key="22">
    <source>
        <dbReference type="ARBA" id="ARBA00042991"/>
    </source>
</evidence>
<keyword evidence="7" id="KW-0808">Transferase</keyword>
<dbReference type="EMBL" id="JAUPFM010000014">
    <property type="protein sequence ID" value="KAK2830083.1"/>
    <property type="molecule type" value="Genomic_DNA"/>
</dbReference>
<feature type="binding site" evidence="23">
    <location>
        <position position="259"/>
    </location>
    <ligand>
        <name>substrate</name>
    </ligand>
</feature>
<name>A0AA88M733_CHASR</name>
<evidence type="ECO:0000256" key="19">
    <source>
        <dbReference type="ARBA" id="ARBA00042022"/>
    </source>
</evidence>
<evidence type="ECO:0000256" key="23">
    <source>
        <dbReference type="PIRSR" id="PIRSR005557-1"/>
    </source>
</evidence>
<dbReference type="InterPro" id="IPR012163">
    <property type="entry name" value="Sialyl_trans"/>
</dbReference>
<dbReference type="AlphaFoldDB" id="A0AA88M733"/>
<evidence type="ECO:0000256" key="18">
    <source>
        <dbReference type="ARBA" id="ARBA00041997"/>
    </source>
</evidence>
<evidence type="ECO:0000256" key="21">
    <source>
        <dbReference type="ARBA" id="ARBA00042682"/>
    </source>
</evidence>
<reference evidence="25" key="1">
    <citation type="submission" date="2023-07" db="EMBL/GenBank/DDBJ databases">
        <title>Chromosome-level Genome Assembly of Striped Snakehead (Channa striata).</title>
        <authorList>
            <person name="Liu H."/>
        </authorList>
    </citation>
    <scope>NUCLEOTIDE SEQUENCE</scope>
    <source>
        <strain evidence="25">Gz</strain>
        <tissue evidence="25">Muscle</tissue>
    </source>
</reference>
<comment type="pathway">
    <text evidence="3">Protein modification; protein glycosylation.</text>
</comment>
<evidence type="ECO:0000256" key="5">
    <source>
        <dbReference type="ARBA" id="ARBA00022525"/>
    </source>
</evidence>
<organism evidence="25 26">
    <name type="scientific">Channa striata</name>
    <name type="common">Snakehead murrel</name>
    <name type="synonym">Ophicephalus striatus</name>
    <dbReference type="NCBI Taxonomy" id="64152"/>
    <lineage>
        <taxon>Eukaryota</taxon>
        <taxon>Metazoa</taxon>
        <taxon>Chordata</taxon>
        <taxon>Craniata</taxon>
        <taxon>Vertebrata</taxon>
        <taxon>Euteleostomi</taxon>
        <taxon>Actinopterygii</taxon>
        <taxon>Neopterygii</taxon>
        <taxon>Teleostei</taxon>
        <taxon>Neoteleostei</taxon>
        <taxon>Acanthomorphata</taxon>
        <taxon>Anabantaria</taxon>
        <taxon>Anabantiformes</taxon>
        <taxon>Channoidei</taxon>
        <taxon>Channidae</taxon>
        <taxon>Channa</taxon>
    </lineage>
</organism>
<evidence type="ECO:0000256" key="7">
    <source>
        <dbReference type="ARBA" id="ARBA00022679"/>
    </source>
</evidence>
<dbReference type="GO" id="GO:0032580">
    <property type="term" value="C:Golgi cisterna membrane"/>
    <property type="evidence" value="ECO:0007669"/>
    <property type="project" value="UniProtKB-SubCell"/>
</dbReference>
<evidence type="ECO:0000256" key="24">
    <source>
        <dbReference type="PIRSR" id="PIRSR005557-2"/>
    </source>
</evidence>
<evidence type="ECO:0000256" key="15">
    <source>
        <dbReference type="ARBA" id="ARBA00039107"/>
    </source>
</evidence>
<evidence type="ECO:0000256" key="6">
    <source>
        <dbReference type="ARBA" id="ARBA00022676"/>
    </source>
</evidence>
<evidence type="ECO:0000256" key="3">
    <source>
        <dbReference type="ARBA" id="ARBA00004922"/>
    </source>
</evidence>
<evidence type="ECO:0000313" key="26">
    <source>
        <dbReference type="Proteomes" id="UP001187415"/>
    </source>
</evidence>
<dbReference type="GO" id="GO:1901137">
    <property type="term" value="P:carbohydrate derivative biosynthetic process"/>
    <property type="evidence" value="ECO:0007669"/>
    <property type="project" value="UniProtKB-ARBA"/>
</dbReference>
<proteinExistence type="inferred from homology"/>
<evidence type="ECO:0000256" key="16">
    <source>
        <dbReference type="ARBA" id="ARBA00040101"/>
    </source>
</evidence>
<comment type="caution">
    <text evidence="25">The sequence shown here is derived from an EMBL/GenBank/DDBJ whole genome shotgun (WGS) entry which is preliminary data.</text>
</comment>
<dbReference type="PANTHER" id="PTHR46032:SF6">
    <property type="entry name" value="CMP-N-ACETYLNEURAMINATE-BETA-GALACTOSAMIDE-ALPHA-2,3-SIALYLTRANSFERASE 1"/>
    <property type="match status" value="1"/>
</dbReference>
<feature type="binding site" evidence="23">
    <location>
        <position position="50"/>
    </location>
    <ligand>
        <name>substrate</name>
    </ligand>
</feature>
<evidence type="ECO:0000256" key="9">
    <source>
        <dbReference type="ARBA" id="ARBA00022968"/>
    </source>
</evidence>
<comment type="subcellular location">
    <subcellularLocation>
        <location evidence="1">Golgi apparatus</location>
        <location evidence="1">Golgi stack membrane</location>
        <topology evidence="1">Single-pass type II membrane protein</topology>
    </subcellularLocation>
    <subcellularLocation>
        <location evidence="2">Secreted</location>
    </subcellularLocation>
</comment>
<dbReference type="EC" id="2.4.3.4" evidence="15"/>
<keyword evidence="5" id="KW-0964">Secreted</keyword>
<dbReference type="Proteomes" id="UP001187415">
    <property type="component" value="Unassembled WGS sequence"/>
</dbReference>
<evidence type="ECO:0000256" key="4">
    <source>
        <dbReference type="ARBA" id="ARBA00006003"/>
    </source>
</evidence>
<keyword evidence="26" id="KW-1185">Reference proteome</keyword>
<keyword evidence="9" id="KW-0735">Signal-anchor</keyword>